<dbReference type="AlphaFoldDB" id="A0A7L3RI70"/>
<dbReference type="Pfam" id="PF19018">
    <property type="entry name" value="Vanin_C"/>
    <property type="match status" value="1"/>
</dbReference>
<dbReference type="PROSITE" id="PS50263">
    <property type="entry name" value="CN_HYDROLASE"/>
    <property type="match status" value="1"/>
</dbReference>
<evidence type="ECO:0000256" key="1">
    <source>
        <dbReference type="ARBA" id="ARBA00008225"/>
    </source>
</evidence>
<feature type="non-terminal residue" evidence="4">
    <location>
        <position position="1"/>
    </location>
</feature>
<keyword evidence="5" id="KW-1185">Reference proteome</keyword>
<comment type="similarity">
    <text evidence="1">Belongs to the carbon-nitrogen hydrolase superfamily. BTD/VNN family.</text>
</comment>
<dbReference type="Pfam" id="PF00795">
    <property type="entry name" value="CN_hydrolase"/>
    <property type="match status" value="1"/>
</dbReference>
<evidence type="ECO:0000313" key="5">
    <source>
        <dbReference type="Proteomes" id="UP000578766"/>
    </source>
</evidence>
<dbReference type="InterPro" id="IPR043957">
    <property type="entry name" value="Vanin_C"/>
</dbReference>
<dbReference type="SUPFAM" id="SSF56317">
    <property type="entry name" value="Carbon-nitrogen hydrolase"/>
    <property type="match status" value="1"/>
</dbReference>
<accession>A0A7L3RI70</accession>
<comment type="caution">
    <text evidence="4">The sequence shown here is derived from an EMBL/GenBank/DDBJ whole genome shotgun (WGS) entry which is preliminary data.</text>
</comment>
<name>A0A7L3RI70_CEPGR</name>
<feature type="domain" description="CN hydrolase" evidence="3">
    <location>
        <begin position="1"/>
        <end position="188"/>
    </location>
</feature>
<evidence type="ECO:0000256" key="2">
    <source>
        <dbReference type="ARBA" id="ARBA00022801"/>
    </source>
</evidence>
<reference evidence="4 5" key="1">
    <citation type="submission" date="2019-09" db="EMBL/GenBank/DDBJ databases">
        <title>Bird 10,000 Genomes (B10K) Project - Family phase.</title>
        <authorList>
            <person name="Zhang G."/>
        </authorList>
    </citation>
    <scope>NUCLEOTIDE SEQUENCE [LARGE SCALE GENOMIC DNA]</scope>
    <source>
        <strain evidence="4">OUT-0020</strain>
        <tissue evidence="4">Liver</tissue>
    </source>
</reference>
<dbReference type="InterPro" id="IPR003010">
    <property type="entry name" value="C-N_Hydrolase"/>
</dbReference>
<protein>
    <submittedName>
        <fullName evidence="4">VNN1 Pantetheinase</fullName>
    </submittedName>
</protein>
<dbReference type="GO" id="GO:0017159">
    <property type="term" value="F:pantetheine hydrolase activity"/>
    <property type="evidence" value="ECO:0007669"/>
    <property type="project" value="TreeGrafter"/>
</dbReference>
<organism evidence="4 5">
    <name type="scientific">Cepphus grylle</name>
    <name type="common">Black guillemot</name>
    <name type="synonym">Alca grylle</name>
    <dbReference type="NCBI Taxonomy" id="28697"/>
    <lineage>
        <taxon>Eukaryota</taxon>
        <taxon>Metazoa</taxon>
        <taxon>Chordata</taxon>
        <taxon>Craniata</taxon>
        <taxon>Vertebrata</taxon>
        <taxon>Euteleostomi</taxon>
        <taxon>Archelosauria</taxon>
        <taxon>Archosauria</taxon>
        <taxon>Dinosauria</taxon>
        <taxon>Saurischia</taxon>
        <taxon>Theropoda</taxon>
        <taxon>Coelurosauria</taxon>
        <taxon>Aves</taxon>
        <taxon>Neognathae</taxon>
        <taxon>Neoaves</taxon>
        <taxon>Charadriiformes</taxon>
        <taxon>Alcidae</taxon>
        <taxon>Cepphus</taxon>
    </lineage>
</organism>
<dbReference type="Proteomes" id="UP000578766">
    <property type="component" value="Unassembled WGS sequence"/>
</dbReference>
<dbReference type="PANTHER" id="PTHR10609:SF27">
    <property type="entry name" value="CN HYDROLASE DOMAIN-CONTAINING PROTEIN-RELATED"/>
    <property type="match status" value="1"/>
</dbReference>
<dbReference type="Gene3D" id="3.60.110.10">
    <property type="entry name" value="Carbon-nitrogen hydrolase"/>
    <property type="match status" value="1"/>
</dbReference>
<proteinExistence type="inferred from homology"/>
<sequence>TRFAPAPVQERLSCMARSNSIYVVANIGDKKPCNASDPSCPGDGRYQYNTDVVFDPEGKLVARYHKYNLFMSETQFNYPKEPEAVTFETPFGKSSLISLCCLALVGWEFPIWGGVLSQCKQGWTPAVSFSVHQDGPVIRAYDMKSFILFGLTIVLSSGSGIYAPEGARTYYYNMKTEDGRLLVAKLDSHPRLSPASPPAVSWSSYASSVKRFSPNDHDFEGLIFHDKFTFTELTKPEGNITVCQKDLCCHLNYKMAGKREDEVYVLGAFDGLHVVEGQYYLQICTLLKCQSTDRNTCGQPVETALTKFEMFSLSGTFGTNYVFPEVLYSGIELAPGEFEVLNDGRLMSKTRPTKPVITVTLFGRWYERD</sequence>
<dbReference type="PANTHER" id="PTHR10609">
    <property type="entry name" value="BIOTINIDASE-RELATED"/>
    <property type="match status" value="1"/>
</dbReference>
<dbReference type="GO" id="GO:0015939">
    <property type="term" value="P:pantothenate metabolic process"/>
    <property type="evidence" value="ECO:0007669"/>
    <property type="project" value="TreeGrafter"/>
</dbReference>
<evidence type="ECO:0000313" key="4">
    <source>
        <dbReference type="EMBL" id="NXV14618.1"/>
    </source>
</evidence>
<evidence type="ECO:0000259" key="3">
    <source>
        <dbReference type="PROSITE" id="PS50263"/>
    </source>
</evidence>
<dbReference type="InterPro" id="IPR036526">
    <property type="entry name" value="C-N_Hydrolase_sf"/>
</dbReference>
<keyword evidence="2" id="KW-0378">Hydrolase</keyword>
<dbReference type="EMBL" id="VZUD01000034">
    <property type="protein sequence ID" value="NXV14618.1"/>
    <property type="molecule type" value="Genomic_DNA"/>
</dbReference>
<gene>
    <name evidence="4" type="primary">Vnn1_1</name>
    <name evidence="4" type="ORF">CEPGRY_R07740</name>
</gene>
<feature type="non-terminal residue" evidence="4">
    <location>
        <position position="369"/>
    </location>
</feature>
<dbReference type="InterPro" id="IPR040154">
    <property type="entry name" value="Biotinidase/VNN"/>
</dbReference>